<dbReference type="eggNOG" id="COG4232">
    <property type="taxonomic scope" value="Bacteria"/>
</dbReference>
<dbReference type="SUPFAM" id="SSF74863">
    <property type="entry name" value="Thiol:disulfide interchange protein DsbD, N-terminal domain (DsbD-alpha)"/>
    <property type="match status" value="1"/>
</dbReference>
<dbReference type="KEGG" id="psyr:N018_22790"/>
<keyword evidence="9 18" id="KW-0249">Electron transport</keyword>
<feature type="transmembrane region" description="Helical" evidence="18">
    <location>
        <begin position="384"/>
        <end position="402"/>
    </location>
</feature>
<keyword evidence="15 18" id="KW-0676">Redox-active center</keyword>
<dbReference type="AlphaFoldDB" id="W0N0W0"/>
<evidence type="ECO:0000256" key="11">
    <source>
        <dbReference type="ARBA" id="ARBA00023002"/>
    </source>
</evidence>
<evidence type="ECO:0000256" key="4">
    <source>
        <dbReference type="ARBA" id="ARBA00022475"/>
    </source>
</evidence>
<evidence type="ECO:0000256" key="15">
    <source>
        <dbReference type="ARBA" id="ARBA00023284"/>
    </source>
</evidence>
<dbReference type="PANTHER" id="PTHR32234">
    <property type="entry name" value="THIOL:DISULFIDE INTERCHANGE PROTEIN DSBD"/>
    <property type="match status" value="1"/>
</dbReference>
<feature type="transmembrane region" description="Helical" evidence="18">
    <location>
        <begin position="263"/>
        <end position="286"/>
    </location>
</feature>
<dbReference type="Gene3D" id="3.40.30.10">
    <property type="entry name" value="Glutaredoxin"/>
    <property type="match status" value="1"/>
</dbReference>
<keyword evidence="3 18" id="KW-0813">Transport</keyword>
<dbReference type="InterPro" id="IPR036929">
    <property type="entry name" value="DsbDN_sf"/>
</dbReference>
<feature type="transmembrane region" description="Helical" evidence="18">
    <location>
        <begin position="307"/>
        <end position="338"/>
    </location>
</feature>
<dbReference type="Gene3D" id="2.60.40.1250">
    <property type="entry name" value="Thiol:disulfide interchange protein DsbD, N-terminal domain"/>
    <property type="match status" value="1"/>
</dbReference>
<evidence type="ECO:0000256" key="5">
    <source>
        <dbReference type="ARBA" id="ARBA00022519"/>
    </source>
</evidence>
<feature type="domain" description="Thioredoxin" evidence="19">
    <location>
        <begin position="455"/>
        <end position="602"/>
    </location>
</feature>
<evidence type="ECO:0000256" key="12">
    <source>
        <dbReference type="ARBA" id="ARBA00023027"/>
    </source>
</evidence>
<evidence type="ECO:0000256" key="8">
    <source>
        <dbReference type="ARBA" id="ARBA00022748"/>
    </source>
</evidence>
<evidence type="ECO:0000256" key="17">
    <source>
        <dbReference type="ARBA" id="ARBA00047804"/>
    </source>
</evidence>
<dbReference type="EC" id="1.8.1.8" evidence="18"/>
<feature type="transmembrane region" description="Helical" evidence="18">
    <location>
        <begin position="439"/>
        <end position="456"/>
    </location>
</feature>
<dbReference type="Proteomes" id="UP000019089">
    <property type="component" value="Chromosome"/>
</dbReference>
<comment type="subcellular location">
    <subcellularLocation>
        <location evidence="1 18">Cell inner membrane</location>
        <topology evidence="1 18">Multi-pass membrane protein</topology>
    </subcellularLocation>
</comment>
<evidence type="ECO:0000256" key="1">
    <source>
        <dbReference type="ARBA" id="ARBA00004429"/>
    </source>
</evidence>
<keyword evidence="4 18" id="KW-1003">Cell membrane</keyword>
<comment type="catalytic activity">
    <reaction evidence="17 18">
        <text>[protein]-dithiol + NADP(+) = [protein]-disulfide + NADPH + H(+)</text>
        <dbReference type="Rhea" id="RHEA:18753"/>
        <dbReference type="Rhea" id="RHEA-COMP:10593"/>
        <dbReference type="Rhea" id="RHEA-COMP:10594"/>
        <dbReference type="ChEBI" id="CHEBI:15378"/>
        <dbReference type="ChEBI" id="CHEBI:29950"/>
        <dbReference type="ChEBI" id="CHEBI:50058"/>
        <dbReference type="ChEBI" id="CHEBI:57783"/>
        <dbReference type="ChEBI" id="CHEBI:58349"/>
        <dbReference type="EC" id="1.8.1.8"/>
    </reaction>
</comment>
<organism evidence="20 21">
    <name type="scientific">Pseudomonas syringae CC1557</name>
    <dbReference type="NCBI Taxonomy" id="1357279"/>
    <lineage>
        <taxon>Bacteria</taxon>
        <taxon>Pseudomonadati</taxon>
        <taxon>Pseudomonadota</taxon>
        <taxon>Gammaproteobacteria</taxon>
        <taxon>Pseudomonadales</taxon>
        <taxon>Pseudomonadaceae</taxon>
        <taxon>Pseudomonas</taxon>
        <taxon>Pseudomonas syringae</taxon>
    </lineage>
</organism>
<keyword evidence="10 18" id="KW-1133">Transmembrane helix</keyword>
<evidence type="ECO:0000313" key="20">
    <source>
        <dbReference type="EMBL" id="AHG42893.1"/>
    </source>
</evidence>
<evidence type="ECO:0000256" key="18">
    <source>
        <dbReference type="HAMAP-Rule" id="MF_00399"/>
    </source>
</evidence>
<gene>
    <name evidence="18" type="primary">dsbD</name>
    <name evidence="20" type="ORF">N018_22790</name>
</gene>
<dbReference type="InterPro" id="IPR022910">
    <property type="entry name" value="Thiol_diS_interchange_DbsD"/>
</dbReference>
<feature type="transmembrane region" description="Helical" evidence="18">
    <location>
        <begin position="188"/>
        <end position="216"/>
    </location>
</feature>
<reference evidence="20 21" key="1">
    <citation type="submission" date="2013-12" db="EMBL/GenBank/DDBJ databases">
        <title>Interactions Between Genome Architecture and Virulence Genes in Pseudomonas syringae, strain CC1557 as a model.</title>
        <authorList>
            <person name="Baltrus D."/>
            <person name="Hockett K."/>
            <person name="Karlsrud E."/>
            <person name="Dougherty K."/>
            <person name="Nishimura M."/>
        </authorList>
    </citation>
    <scope>NUCLEOTIDE SEQUENCE [LARGE SCALE GENOMIC DNA]</scope>
    <source>
        <strain evidence="20 21">CC1557</strain>
    </source>
</reference>
<dbReference type="CDD" id="cd02953">
    <property type="entry name" value="DsbDgamma"/>
    <property type="match status" value="1"/>
</dbReference>
<keyword evidence="14 18" id="KW-1015">Disulfide bond</keyword>
<evidence type="ECO:0000256" key="9">
    <source>
        <dbReference type="ARBA" id="ARBA00022982"/>
    </source>
</evidence>
<dbReference type="PROSITE" id="PS51352">
    <property type="entry name" value="THIOREDOXIN_2"/>
    <property type="match status" value="1"/>
</dbReference>
<dbReference type="InterPro" id="IPR036249">
    <property type="entry name" value="Thioredoxin-like_sf"/>
</dbReference>
<evidence type="ECO:0000259" key="19">
    <source>
        <dbReference type="PROSITE" id="PS51352"/>
    </source>
</evidence>
<evidence type="ECO:0000256" key="3">
    <source>
        <dbReference type="ARBA" id="ARBA00022448"/>
    </source>
</evidence>
<dbReference type="InterPro" id="IPR028250">
    <property type="entry name" value="DsbDN"/>
</dbReference>
<dbReference type="InterPro" id="IPR035671">
    <property type="entry name" value="DsbD_gamma"/>
</dbReference>
<keyword evidence="11 18" id="KW-0560">Oxidoreductase</keyword>
<dbReference type="GO" id="GO:0047134">
    <property type="term" value="F:protein-disulfide reductase [NAD(P)H] activity"/>
    <property type="evidence" value="ECO:0007669"/>
    <property type="project" value="UniProtKB-UniRule"/>
</dbReference>
<dbReference type="Pfam" id="PF11412">
    <property type="entry name" value="DsbD_N"/>
    <property type="match status" value="1"/>
</dbReference>
<accession>W0N0W0</accession>
<dbReference type="Pfam" id="PF02683">
    <property type="entry name" value="DsbD_TM"/>
    <property type="match status" value="1"/>
</dbReference>
<feature type="disulfide bond" description="Redox-active" evidence="18">
    <location>
        <begin position="203"/>
        <end position="325"/>
    </location>
</feature>
<dbReference type="STRING" id="1357279.N018_22790"/>
<evidence type="ECO:0000256" key="14">
    <source>
        <dbReference type="ARBA" id="ARBA00023157"/>
    </source>
</evidence>
<feature type="transmembrane region" description="Helical" evidence="18">
    <location>
        <begin position="350"/>
        <end position="372"/>
    </location>
</feature>
<protein>
    <recommendedName>
        <fullName evidence="18">Thiol:disulfide interchange protein DsbD</fullName>
        <ecNumber evidence="18">1.8.1.8</ecNumber>
    </recommendedName>
    <alternativeName>
        <fullName evidence="18">Protein-disulfide reductase</fullName>
        <shortName evidence="18">Disulfide reductase</shortName>
    </alternativeName>
</protein>
<comment type="similarity">
    <text evidence="2 18">Belongs to the thioredoxin family. DsbD subfamily.</text>
</comment>
<keyword evidence="12 18" id="KW-0520">NAD</keyword>
<dbReference type="GO" id="GO:0017004">
    <property type="term" value="P:cytochrome complex assembly"/>
    <property type="evidence" value="ECO:0007669"/>
    <property type="project" value="UniProtKB-UniRule"/>
</dbReference>
<dbReference type="GO" id="GO:0045454">
    <property type="term" value="P:cell redox homeostasis"/>
    <property type="evidence" value="ECO:0007669"/>
    <property type="project" value="TreeGrafter"/>
</dbReference>
<dbReference type="PANTHER" id="PTHR32234:SF0">
    <property type="entry name" value="THIOL:DISULFIDE INTERCHANGE PROTEIN DSBD"/>
    <property type="match status" value="1"/>
</dbReference>
<feature type="transmembrane region" description="Helical" evidence="18">
    <location>
        <begin position="408"/>
        <end position="427"/>
    </location>
</feature>
<dbReference type="NCBIfam" id="NF001419">
    <property type="entry name" value="PRK00293.1"/>
    <property type="match status" value="1"/>
</dbReference>
<dbReference type="EMBL" id="CP007014">
    <property type="protein sequence ID" value="AHG42893.1"/>
    <property type="molecule type" value="Genomic_DNA"/>
</dbReference>
<dbReference type="GO" id="GO:0009055">
    <property type="term" value="F:electron transfer activity"/>
    <property type="evidence" value="ECO:0007669"/>
    <property type="project" value="UniProtKB-UniRule"/>
</dbReference>
<dbReference type="Pfam" id="PF13899">
    <property type="entry name" value="Thioredoxin_7"/>
    <property type="match status" value="1"/>
</dbReference>
<evidence type="ECO:0000256" key="2">
    <source>
        <dbReference type="ARBA" id="ARBA00007241"/>
    </source>
</evidence>
<dbReference type="HOGENOM" id="CLU_014657_3_0_6"/>
<evidence type="ECO:0000256" key="6">
    <source>
        <dbReference type="ARBA" id="ARBA00022692"/>
    </source>
</evidence>
<feature type="disulfide bond" description="Redox-active" evidence="18">
    <location>
        <begin position="517"/>
        <end position="520"/>
    </location>
</feature>
<evidence type="ECO:0000313" key="21">
    <source>
        <dbReference type="Proteomes" id="UP000019089"/>
    </source>
</evidence>
<keyword evidence="13 18" id="KW-0472">Membrane</keyword>
<evidence type="ECO:0000256" key="13">
    <source>
        <dbReference type="ARBA" id="ARBA00023136"/>
    </source>
</evidence>
<keyword evidence="8 18" id="KW-0201">Cytochrome c-type biogenesis</keyword>
<dbReference type="InterPro" id="IPR003834">
    <property type="entry name" value="Cyt_c_assmbl_TM_dom"/>
</dbReference>
<feature type="transmembrane region" description="Helical" evidence="18">
    <location>
        <begin position="228"/>
        <end position="251"/>
    </location>
</feature>
<comment type="function">
    <text evidence="18">Required to facilitate the formation of correct disulfide bonds in some periplasmic proteins and for the assembly of the periplasmic c-type cytochromes. Acts by transferring electrons from cytoplasmic thioredoxin to the periplasm. This transfer involves a cascade of disulfide bond formation and reduction steps.</text>
</comment>
<dbReference type="HAMAP" id="MF_00399">
    <property type="entry name" value="DbsD"/>
    <property type="match status" value="1"/>
</dbReference>
<proteinExistence type="inferred from homology"/>
<dbReference type="InterPro" id="IPR013766">
    <property type="entry name" value="Thioredoxin_domain"/>
</dbReference>
<keyword evidence="6 18" id="KW-0812">Transmembrane</keyword>
<keyword evidence="5 18" id="KW-0997">Cell inner membrane</keyword>
<dbReference type="SUPFAM" id="SSF52833">
    <property type="entry name" value="Thioredoxin-like"/>
    <property type="match status" value="1"/>
</dbReference>
<keyword evidence="7" id="KW-0732">Signal</keyword>
<dbReference type="GO" id="GO:0005886">
    <property type="term" value="C:plasma membrane"/>
    <property type="evidence" value="ECO:0007669"/>
    <property type="project" value="UniProtKB-SubCell"/>
</dbReference>
<name>W0N0W0_PSESX</name>
<evidence type="ECO:0000256" key="10">
    <source>
        <dbReference type="ARBA" id="ARBA00022989"/>
    </source>
</evidence>
<comment type="catalytic activity">
    <reaction evidence="16 18">
        <text>[protein]-dithiol + NAD(+) = [protein]-disulfide + NADH + H(+)</text>
        <dbReference type="Rhea" id="RHEA:18749"/>
        <dbReference type="Rhea" id="RHEA-COMP:10593"/>
        <dbReference type="Rhea" id="RHEA-COMP:10594"/>
        <dbReference type="ChEBI" id="CHEBI:15378"/>
        <dbReference type="ChEBI" id="CHEBI:29950"/>
        <dbReference type="ChEBI" id="CHEBI:50058"/>
        <dbReference type="ChEBI" id="CHEBI:57540"/>
        <dbReference type="ChEBI" id="CHEBI:57945"/>
        <dbReference type="EC" id="1.8.1.8"/>
    </reaction>
</comment>
<sequence length="604" mass="64287">MRGLSRLEIAMRRLLCLMLLVLALPVSAAGLLDNRPASTLGGTSLDNSKDFLPVRQAFQLSLIDTTPESIKLRLVATEGYYLYRHRFQFRTEPADIGLGEAQLPKGEQKHDEYFGDVEVYHGILDIDLPRKPGEQRPFTLVVTYQGCADKGLCYPPETERLTIGDVAASALAEASAPVPAAAWSWKELALFFLAGVGLTFTPCVLPMLPILSGVVLRGQVGGLRGLSLSLAYVLPMAACFALLGALMGMFGAGLNLQARLQSAWVLVPFSAFFVIFAIAMFGAFELRLPQAISSRLVRVAGKTEGGSLWGAAVLGVVSSLLVSPCVSAPLAGALLYISASGDALGGGLKLFALGLGMGAPLLLIATGGATWLPKSGPWLVTVKNAIGVLLLALAIGLLSRVLPGQITLLLVGLLSAGVALFLGALEFTEKTTRQKLAQLLGLALLVYALANWYGALSGQTDPMRPLGREYTAANNGAAASASSQWQTITTSAELDRVLQEASNAGKPLLLDWYADWCISCKVIEHEVLPDPGVVAGLSGYSLIRFDMTASNAEQRALLDRYKLFGPPAMLFFGKNGEELQNARVVGEIDVTGMIERLNRANDQN</sequence>
<evidence type="ECO:0000256" key="7">
    <source>
        <dbReference type="ARBA" id="ARBA00022729"/>
    </source>
</evidence>
<evidence type="ECO:0000256" key="16">
    <source>
        <dbReference type="ARBA" id="ARBA00047388"/>
    </source>
</evidence>
<feature type="disulfide bond" description="Redox-active" evidence="18">
    <location>
        <begin position="147"/>
        <end position="153"/>
    </location>
</feature>